<sequence length="107" mass="11686">MSSREKTPNSNEENTHESPDGNDRPTAFENLEPEIEDYESESDEIGGGNDDRNGHDNKPNVENNMGESHETRDSTTSVNNPITIENPEVITTPDASILQDATSGSVL</sequence>
<evidence type="ECO:0000313" key="1">
    <source>
        <dbReference type="EMBL" id="KAI3678063.1"/>
    </source>
</evidence>
<gene>
    <name evidence="1" type="ORF">L6452_37342</name>
</gene>
<accession>A0ACB8Y1Z7</accession>
<proteinExistence type="predicted"/>
<comment type="caution">
    <text evidence="1">The sequence shown here is derived from an EMBL/GenBank/DDBJ whole genome shotgun (WGS) entry which is preliminary data.</text>
</comment>
<evidence type="ECO:0000313" key="2">
    <source>
        <dbReference type="Proteomes" id="UP001055879"/>
    </source>
</evidence>
<organism evidence="1 2">
    <name type="scientific">Arctium lappa</name>
    <name type="common">Greater burdock</name>
    <name type="synonym">Lappa major</name>
    <dbReference type="NCBI Taxonomy" id="4217"/>
    <lineage>
        <taxon>Eukaryota</taxon>
        <taxon>Viridiplantae</taxon>
        <taxon>Streptophyta</taxon>
        <taxon>Embryophyta</taxon>
        <taxon>Tracheophyta</taxon>
        <taxon>Spermatophyta</taxon>
        <taxon>Magnoliopsida</taxon>
        <taxon>eudicotyledons</taxon>
        <taxon>Gunneridae</taxon>
        <taxon>Pentapetalae</taxon>
        <taxon>asterids</taxon>
        <taxon>campanulids</taxon>
        <taxon>Asterales</taxon>
        <taxon>Asteraceae</taxon>
        <taxon>Carduoideae</taxon>
        <taxon>Cardueae</taxon>
        <taxon>Arctiinae</taxon>
        <taxon>Arctium</taxon>
    </lineage>
</organism>
<keyword evidence="2" id="KW-1185">Reference proteome</keyword>
<dbReference type="EMBL" id="CM042060">
    <property type="protein sequence ID" value="KAI3678063.1"/>
    <property type="molecule type" value="Genomic_DNA"/>
</dbReference>
<protein>
    <submittedName>
        <fullName evidence="1">Uncharacterized protein</fullName>
    </submittedName>
</protein>
<reference evidence="2" key="1">
    <citation type="journal article" date="2022" name="Mol. Ecol. Resour.">
        <title>The genomes of chicory, endive, great burdock and yacon provide insights into Asteraceae palaeo-polyploidization history and plant inulin production.</title>
        <authorList>
            <person name="Fan W."/>
            <person name="Wang S."/>
            <person name="Wang H."/>
            <person name="Wang A."/>
            <person name="Jiang F."/>
            <person name="Liu H."/>
            <person name="Zhao H."/>
            <person name="Xu D."/>
            <person name="Zhang Y."/>
        </authorList>
    </citation>
    <scope>NUCLEOTIDE SEQUENCE [LARGE SCALE GENOMIC DNA]</scope>
    <source>
        <strain evidence="2">cv. Niubang</strain>
    </source>
</reference>
<dbReference type="Proteomes" id="UP001055879">
    <property type="component" value="Linkage Group LG14"/>
</dbReference>
<name>A0ACB8Y1Z7_ARCLA</name>
<reference evidence="1 2" key="2">
    <citation type="journal article" date="2022" name="Mol. Ecol. Resour.">
        <title>The genomes of chicory, endive, great burdock and yacon provide insights into Asteraceae paleo-polyploidization history and plant inulin production.</title>
        <authorList>
            <person name="Fan W."/>
            <person name="Wang S."/>
            <person name="Wang H."/>
            <person name="Wang A."/>
            <person name="Jiang F."/>
            <person name="Liu H."/>
            <person name="Zhao H."/>
            <person name="Xu D."/>
            <person name="Zhang Y."/>
        </authorList>
    </citation>
    <scope>NUCLEOTIDE SEQUENCE [LARGE SCALE GENOMIC DNA]</scope>
    <source>
        <strain evidence="2">cv. Niubang</strain>
    </source>
</reference>